<dbReference type="RefSeq" id="WP_340331220.1">
    <property type="nucleotide sequence ID" value="NZ_JAZHOF010000008.1"/>
</dbReference>
<protein>
    <recommendedName>
        <fullName evidence="3">Methionine synthase</fullName>
    </recommendedName>
</protein>
<dbReference type="PANTHER" id="PTHR43844">
    <property type="entry name" value="METHIONINE SYNTHASE"/>
    <property type="match status" value="1"/>
</dbReference>
<evidence type="ECO:0000313" key="2">
    <source>
        <dbReference type="Proteomes" id="UP001378188"/>
    </source>
</evidence>
<name>A0AAW9RTF6_9HYPH</name>
<organism evidence="1 2">
    <name type="scientific">Microbaculum marinum</name>
    <dbReference type="NCBI Taxonomy" id="1764581"/>
    <lineage>
        <taxon>Bacteria</taxon>
        <taxon>Pseudomonadati</taxon>
        <taxon>Pseudomonadota</taxon>
        <taxon>Alphaproteobacteria</taxon>
        <taxon>Hyphomicrobiales</taxon>
        <taxon>Tepidamorphaceae</taxon>
        <taxon>Microbaculum</taxon>
    </lineage>
</organism>
<dbReference type="AlphaFoldDB" id="A0AAW9RTF6"/>
<keyword evidence="2" id="KW-1185">Reference proteome</keyword>
<dbReference type="PANTHER" id="PTHR43844:SF2">
    <property type="entry name" value="SYNTHASE, VITAMIN-B12 INDEPENDENT, PUTATIVE (AFU_ORTHOLOGUE AFUA_3G12060)-RELATED"/>
    <property type="match status" value="1"/>
</dbReference>
<dbReference type="Proteomes" id="UP001378188">
    <property type="component" value="Unassembled WGS sequence"/>
</dbReference>
<dbReference type="SUPFAM" id="SSF51726">
    <property type="entry name" value="UROD/MetE-like"/>
    <property type="match status" value="1"/>
</dbReference>
<evidence type="ECO:0000313" key="1">
    <source>
        <dbReference type="EMBL" id="MEJ8573517.1"/>
    </source>
</evidence>
<accession>A0AAW9RTF6</accession>
<reference evidence="1 2" key="1">
    <citation type="submission" date="2024-02" db="EMBL/GenBank/DDBJ databases">
        <title>Genome analysis and characterization of Microbaculum marinisediminis sp. nov., isolated from marine sediment.</title>
        <authorList>
            <person name="Du Z.-J."/>
            <person name="Ye Y.-Q."/>
            <person name="Zhang Z.-R."/>
            <person name="Yuan S.-M."/>
            <person name="Zhang X.-Y."/>
        </authorList>
    </citation>
    <scope>NUCLEOTIDE SEQUENCE [LARGE SCALE GENOMIC DNA]</scope>
    <source>
        <strain evidence="1 2">SDUM1044001</strain>
    </source>
</reference>
<dbReference type="EMBL" id="JAZHOF010000008">
    <property type="protein sequence ID" value="MEJ8573517.1"/>
    <property type="molecule type" value="Genomic_DNA"/>
</dbReference>
<gene>
    <name evidence="1" type="ORF">V3328_18655</name>
</gene>
<dbReference type="InterPro" id="IPR038071">
    <property type="entry name" value="UROD/MetE-like_sf"/>
</dbReference>
<sequence>MKTSKDRILTTHAGSLPRTDKLAELLIKRDNDVPVDEAELQREIEKATDWVVEKQLGSGIDVGNDGEEARVGFQTYVSVRLSGWGGVSERLGMTDIVKFPKYGELLRSRLARPGELTAKLFNCAQCQQAVRYQPDLSDVKLEMDSFRKSLDRSEQKFEETFVTAASPGIITTTFLRDENNPDYSTDKEYVYGVAEEMKKEYDYIVSQGHLLQLDAPDLAMERAFMFQERPLQEFLDRIELHIDALNMALADIPPEKVRLHVCFGNWDGPHIDDVDLEPLLPIIYKAKVGAFSMAFANPRHQADWKIIKKNPIPDDKLLIAGVIDVTTNYLEHPEVVADRIELFADVMGDRERVIAGTDCGFSTVAGYTMVAEDVVWAKMKVLSEGAEIASRRLWG</sequence>
<comment type="caution">
    <text evidence="1">The sequence shown here is derived from an EMBL/GenBank/DDBJ whole genome shotgun (WGS) entry which is preliminary data.</text>
</comment>
<dbReference type="Gene3D" id="3.20.20.210">
    <property type="match status" value="1"/>
</dbReference>
<evidence type="ECO:0008006" key="3">
    <source>
        <dbReference type="Google" id="ProtNLM"/>
    </source>
</evidence>
<proteinExistence type="predicted"/>